<dbReference type="InterPro" id="IPR006070">
    <property type="entry name" value="Sua5-like_dom"/>
</dbReference>
<proteinExistence type="inferred from homology"/>
<keyword evidence="7 13" id="KW-0819">tRNA processing</keyword>
<dbReference type="InParanoid" id="S7WDG8"/>
<feature type="binding site" evidence="14">
    <location>
        <position position="58"/>
    </location>
    <ligand>
        <name>ATP</name>
        <dbReference type="ChEBI" id="CHEBI:30616"/>
    </ligand>
</feature>
<evidence type="ECO:0000256" key="12">
    <source>
        <dbReference type="ARBA" id="ARBA00048366"/>
    </source>
</evidence>
<dbReference type="OMA" id="YKHYAPD"/>
<evidence type="ECO:0000256" key="9">
    <source>
        <dbReference type="ARBA" id="ARBA00022741"/>
    </source>
</evidence>
<dbReference type="PROSITE" id="PS51163">
    <property type="entry name" value="YRDC"/>
    <property type="match status" value="1"/>
</dbReference>
<evidence type="ECO:0000313" key="16">
    <source>
        <dbReference type="EMBL" id="EPR79792.1"/>
    </source>
</evidence>
<dbReference type="AlphaFoldDB" id="S7WDG8"/>
<evidence type="ECO:0000256" key="8">
    <source>
        <dbReference type="ARBA" id="ARBA00022695"/>
    </source>
</evidence>
<dbReference type="InterPro" id="IPR038385">
    <property type="entry name" value="Sua5/YwlC_C"/>
</dbReference>
<dbReference type="InterPro" id="IPR050156">
    <property type="entry name" value="TC-AMP_synthase_SUA5"/>
</dbReference>
<dbReference type="Gene3D" id="3.40.50.11030">
    <property type="entry name" value="Threonylcarbamoyl-AMP synthase, C-terminal domain"/>
    <property type="match status" value="1"/>
</dbReference>
<sequence>MVTKIINIDEYTDKEIMMLYNDIPVIIPTETVYGLSASIYNEQCLKNIFIFKGRPQDNPLIVHVSSLKMLKTIVEFIPKEYEILMEKFWPGPLTLLFKPKPMLSNTIICNSEYIAIRMPNNKSTLRIIDIVGPLAAPSANKSGRPSPVTAQHAHEDMKDKVEYIVEGEMCEIGLESTILLINNDNVDILRPGGVSLEEIQECLNNKNIKRNKNKTVVVPGSKYKHYSPNVPVEIIKKSEIDETIANSSQNKIAVIMIDPNVNEKPLSEILNHWENNENQKIMKIFVKNKKDYQHKVFYYLRELEKFCDIIYVEEVDIHNEGLAIMDRLERAAKNDKKN</sequence>
<keyword evidence="10 13" id="KW-0067">ATP-binding</keyword>
<dbReference type="STRING" id="1358809.S7WDG8"/>
<dbReference type="InterPro" id="IPR017945">
    <property type="entry name" value="DHBP_synth_RibB-like_a/b_dom"/>
</dbReference>
<feature type="binding site" evidence="14">
    <location>
        <position position="146"/>
    </location>
    <ligand>
        <name>ATP</name>
        <dbReference type="ChEBI" id="CHEBI:30616"/>
    </ligand>
</feature>
<evidence type="ECO:0000256" key="1">
    <source>
        <dbReference type="ARBA" id="ARBA00004496"/>
    </source>
</evidence>
<evidence type="ECO:0000259" key="15">
    <source>
        <dbReference type="PROSITE" id="PS51163"/>
    </source>
</evidence>
<name>S7WDG8_SPRLO</name>
<feature type="binding site" evidence="14">
    <location>
        <position position="63"/>
    </location>
    <ligand>
        <name>ATP</name>
        <dbReference type="ChEBI" id="CHEBI:30616"/>
    </ligand>
</feature>
<dbReference type="Proteomes" id="UP000014978">
    <property type="component" value="Unassembled WGS sequence"/>
</dbReference>
<feature type="binding site" evidence="14">
    <location>
        <position position="176"/>
    </location>
    <ligand>
        <name>L-threonine</name>
        <dbReference type="ChEBI" id="CHEBI:57926"/>
    </ligand>
</feature>
<keyword evidence="6 13" id="KW-0808">Transferase</keyword>
<accession>S7WDG8</accession>
<keyword evidence="8 13" id="KW-0548">Nucleotidyltransferase</keyword>
<evidence type="ECO:0000256" key="7">
    <source>
        <dbReference type="ARBA" id="ARBA00022694"/>
    </source>
</evidence>
<protein>
    <recommendedName>
        <fullName evidence="4 13">Threonylcarbamoyl-AMP synthase</fullName>
        <shortName evidence="13">TC-AMP synthase</shortName>
        <ecNumber evidence="3 13">2.7.7.87</ecNumber>
    </recommendedName>
    <alternativeName>
        <fullName evidence="11 13">L-threonylcarbamoyladenylate synthase</fullName>
    </alternativeName>
</protein>
<keyword evidence="9 13" id="KW-0547">Nucleotide-binding</keyword>
<feature type="binding site" evidence="14">
    <location>
        <position position="54"/>
    </location>
    <ligand>
        <name>ATP</name>
        <dbReference type="ChEBI" id="CHEBI:30616"/>
    </ligand>
</feature>
<comment type="function">
    <text evidence="13">Required for the formation of a threonylcarbamoyl group on adenosine at position 37 (t(6)A37) in tRNAs that read codons beginning with adenine.</text>
</comment>
<dbReference type="GO" id="GO:0005524">
    <property type="term" value="F:ATP binding"/>
    <property type="evidence" value="ECO:0007669"/>
    <property type="project" value="UniProtKB-UniRule"/>
</dbReference>
<dbReference type="PANTHER" id="PTHR17490:SF16">
    <property type="entry name" value="THREONYLCARBAMOYL-AMP SYNTHASE"/>
    <property type="match status" value="1"/>
</dbReference>
<dbReference type="GO" id="GO:0005739">
    <property type="term" value="C:mitochondrion"/>
    <property type="evidence" value="ECO:0007669"/>
    <property type="project" value="EnsemblFungi"/>
</dbReference>
<feature type="domain" description="YrdC-like" evidence="15">
    <location>
        <begin position="9"/>
        <end position="194"/>
    </location>
</feature>
<reference evidence="17" key="1">
    <citation type="journal article" date="2013" name="PLoS Genet.">
        <title>The genome of Spraguea lophii and the basis of host-microsporidian interactions.</title>
        <authorList>
            <person name="Campbell S.E."/>
            <person name="Williams T.A."/>
            <person name="Yousuf A."/>
            <person name="Soanes D.M."/>
            <person name="Paszkiewicz K.H."/>
            <person name="Williams B.A.P."/>
        </authorList>
    </citation>
    <scope>NUCLEOTIDE SEQUENCE [LARGE SCALE GENOMIC DNA]</scope>
    <source>
        <strain evidence="17">42_110</strain>
    </source>
</reference>
<dbReference type="OrthoDB" id="412787at2759"/>
<dbReference type="VEuPathDB" id="MicrosporidiaDB:SLOPH_2452"/>
<evidence type="ECO:0000256" key="2">
    <source>
        <dbReference type="ARBA" id="ARBA00007663"/>
    </source>
</evidence>
<dbReference type="SUPFAM" id="SSF55821">
    <property type="entry name" value="YrdC/RibB"/>
    <property type="match status" value="1"/>
</dbReference>
<evidence type="ECO:0000256" key="4">
    <source>
        <dbReference type="ARBA" id="ARBA00015492"/>
    </source>
</evidence>
<evidence type="ECO:0000256" key="10">
    <source>
        <dbReference type="ARBA" id="ARBA00022840"/>
    </source>
</evidence>
<gene>
    <name evidence="16" type="ORF">SLOPH_2452</name>
</gene>
<evidence type="ECO:0000256" key="3">
    <source>
        <dbReference type="ARBA" id="ARBA00012584"/>
    </source>
</evidence>
<comment type="similarity">
    <text evidence="2 13">Belongs to the SUA5 family.</text>
</comment>
<evidence type="ECO:0000256" key="6">
    <source>
        <dbReference type="ARBA" id="ARBA00022679"/>
    </source>
</evidence>
<feature type="binding site" evidence="14">
    <location>
        <position position="226"/>
    </location>
    <ligand>
        <name>ATP</name>
        <dbReference type="ChEBI" id="CHEBI:30616"/>
    </ligand>
</feature>
<keyword evidence="17" id="KW-1185">Reference proteome</keyword>
<comment type="catalytic activity">
    <reaction evidence="12 13">
        <text>L-threonine + hydrogencarbonate + ATP = L-threonylcarbamoyladenylate + diphosphate + H2O</text>
        <dbReference type="Rhea" id="RHEA:36407"/>
        <dbReference type="ChEBI" id="CHEBI:15377"/>
        <dbReference type="ChEBI" id="CHEBI:17544"/>
        <dbReference type="ChEBI" id="CHEBI:30616"/>
        <dbReference type="ChEBI" id="CHEBI:33019"/>
        <dbReference type="ChEBI" id="CHEBI:57926"/>
        <dbReference type="ChEBI" id="CHEBI:73682"/>
        <dbReference type="EC" id="2.7.7.87"/>
    </reaction>
</comment>
<dbReference type="HOGENOM" id="CLU_031397_0_0_1"/>
<dbReference type="GO" id="GO:0043047">
    <property type="term" value="F:single-stranded telomeric DNA binding"/>
    <property type="evidence" value="ECO:0007669"/>
    <property type="project" value="EnsemblFungi"/>
</dbReference>
<dbReference type="GO" id="GO:0003725">
    <property type="term" value="F:double-stranded RNA binding"/>
    <property type="evidence" value="ECO:0007669"/>
    <property type="project" value="UniProtKB-UniRule"/>
</dbReference>
<evidence type="ECO:0000256" key="14">
    <source>
        <dbReference type="PIRSR" id="PIRSR004930-1"/>
    </source>
</evidence>
<dbReference type="Pfam" id="PF03481">
    <property type="entry name" value="Sua5_C"/>
    <property type="match status" value="1"/>
</dbReference>
<dbReference type="EMBL" id="ATCN01000111">
    <property type="protein sequence ID" value="EPR79792.1"/>
    <property type="molecule type" value="Genomic_DNA"/>
</dbReference>
<dbReference type="GO" id="GO:0061710">
    <property type="term" value="F:L-threonylcarbamoyladenylate synthase"/>
    <property type="evidence" value="ECO:0007669"/>
    <property type="project" value="UniProtKB-EC"/>
</dbReference>
<feature type="binding site" evidence="14">
    <location>
        <position position="31"/>
    </location>
    <ligand>
        <name>L-threonine</name>
        <dbReference type="ChEBI" id="CHEBI:57926"/>
    </ligand>
</feature>
<feature type="binding site" evidence="14">
    <location>
        <position position="138"/>
    </location>
    <ligand>
        <name>ATP</name>
        <dbReference type="ChEBI" id="CHEBI:30616"/>
    </ligand>
</feature>
<dbReference type="GO" id="GO:0000049">
    <property type="term" value="F:tRNA binding"/>
    <property type="evidence" value="ECO:0007669"/>
    <property type="project" value="TreeGrafter"/>
</dbReference>
<feature type="binding site" evidence="14">
    <location>
        <position position="190"/>
    </location>
    <ligand>
        <name>ATP</name>
        <dbReference type="ChEBI" id="CHEBI:30616"/>
    </ligand>
</feature>
<evidence type="ECO:0000256" key="5">
    <source>
        <dbReference type="ARBA" id="ARBA00022490"/>
    </source>
</evidence>
<dbReference type="GO" id="GO:0006450">
    <property type="term" value="P:regulation of translational fidelity"/>
    <property type="evidence" value="ECO:0007669"/>
    <property type="project" value="EnsemblFungi"/>
</dbReference>
<feature type="binding site" evidence="14">
    <location>
        <position position="136"/>
    </location>
    <ligand>
        <name>L-threonine</name>
        <dbReference type="ChEBI" id="CHEBI:57926"/>
    </ligand>
</feature>
<comment type="subcellular location">
    <subcellularLocation>
        <location evidence="1 13">Cytoplasm</location>
    </subcellularLocation>
</comment>
<dbReference type="EC" id="2.7.7.87" evidence="3 13"/>
<dbReference type="GO" id="GO:0000723">
    <property type="term" value="P:telomere maintenance"/>
    <property type="evidence" value="ECO:0007669"/>
    <property type="project" value="EnsemblFungi"/>
</dbReference>
<dbReference type="NCBIfam" id="TIGR00057">
    <property type="entry name" value="L-threonylcarbamoyladenylate synthase"/>
    <property type="match status" value="1"/>
</dbReference>
<dbReference type="InterPro" id="IPR010923">
    <property type="entry name" value="T(6)A37_SUA5"/>
</dbReference>
<dbReference type="FunCoup" id="S7WDG8">
    <property type="interactions" value="55"/>
</dbReference>
<keyword evidence="5 13" id="KW-0963">Cytoplasm</keyword>
<dbReference type="PANTHER" id="PTHR17490">
    <property type="entry name" value="SUA5"/>
    <property type="match status" value="1"/>
</dbReference>
<evidence type="ECO:0000256" key="13">
    <source>
        <dbReference type="PIRNR" id="PIRNR004930"/>
    </source>
</evidence>
<comment type="caution">
    <text evidence="16">The sequence shown here is derived from an EMBL/GenBank/DDBJ whole genome shotgun (WGS) entry which is preliminary data.</text>
</comment>
<dbReference type="Gene3D" id="3.90.870.10">
    <property type="entry name" value="DHBP synthase"/>
    <property type="match status" value="1"/>
</dbReference>
<feature type="binding site" evidence="14">
    <location>
        <position position="117"/>
    </location>
    <ligand>
        <name>L-threonine</name>
        <dbReference type="ChEBI" id="CHEBI:57926"/>
    </ligand>
</feature>
<dbReference type="Pfam" id="PF01300">
    <property type="entry name" value="Sua5_yciO_yrdC"/>
    <property type="match status" value="1"/>
</dbReference>
<organism evidence="16 17">
    <name type="scientific">Spraguea lophii (strain 42_110)</name>
    <name type="common">Microsporidian parasite</name>
    <dbReference type="NCBI Taxonomy" id="1358809"/>
    <lineage>
        <taxon>Eukaryota</taxon>
        <taxon>Fungi</taxon>
        <taxon>Fungi incertae sedis</taxon>
        <taxon>Microsporidia</taxon>
        <taxon>Spragueidae</taxon>
        <taxon>Spraguea</taxon>
    </lineage>
</organism>
<dbReference type="InterPro" id="IPR005145">
    <property type="entry name" value="Sua5_C"/>
</dbReference>
<dbReference type="GO" id="GO:0002949">
    <property type="term" value="P:tRNA threonylcarbamoyladenosine modification"/>
    <property type="evidence" value="ECO:0007669"/>
    <property type="project" value="EnsemblFungi"/>
</dbReference>
<dbReference type="PIRSF" id="PIRSF004930">
    <property type="entry name" value="Tln_factor_SUA5"/>
    <property type="match status" value="1"/>
</dbReference>
<evidence type="ECO:0000256" key="11">
    <source>
        <dbReference type="ARBA" id="ARBA00029774"/>
    </source>
</evidence>
<evidence type="ECO:0000313" key="17">
    <source>
        <dbReference type="Proteomes" id="UP000014978"/>
    </source>
</evidence>